<evidence type="ECO:0000256" key="2">
    <source>
        <dbReference type="ARBA" id="ARBA00022525"/>
    </source>
</evidence>
<dbReference type="InterPro" id="IPR000884">
    <property type="entry name" value="TSP1_rpt"/>
</dbReference>
<name>A0ABN7TG08_OIKDI</name>
<keyword evidence="3" id="KW-0645">Protease</keyword>
<accession>A0ABN7TG08</accession>
<evidence type="ECO:0000256" key="5">
    <source>
        <dbReference type="ARBA" id="ARBA00022801"/>
    </source>
</evidence>
<dbReference type="EMBL" id="OU015567">
    <property type="protein sequence ID" value="CAG5113771.1"/>
    <property type="molecule type" value="Genomic_DNA"/>
</dbReference>
<keyword evidence="13" id="KW-1185">Reference proteome</keyword>
<dbReference type="PROSITE" id="PS50215">
    <property type="entry name" value="ADAM_MEPRO"/>
    <property type="match status" value="1"/>
</dbReference>
<gene>
    <name evidence="12" type="ORF">OKIOD_LOCUS16626</name>
</gene>
<keyword evidence="4 10" id="KW-0479">Metal-binding</keyword>
<protein>
    <submittedName>
        <fullName evidence="12">Oidioi.mRNA.OKI2018_I69.chr2.g7861.t1.cds</fullName>
    </submittedName>
</protein>
<evidence type="ECO:0000259" key="11">
    <source>
        <dbReference type="PROSITE" id="PS50215"/>
    </source>
</evidence>
<dbReference type="InterPro" id="IPR045371">
    <property type="entry name" value="ADAMTS_CR_3"/>
</dbReference>
<evidence type="ECO:0000256" key="6">
    <source>
        <dbReference type="ARBA" id="ARBA00022833"/>
    </source>
</evidence>
<dbReference type="SUPFAM" id="SSF55486">
    <property type="entry name" value="Metalloproteases ('zincins'), catalytic domain"/>
    <property type="match status" value="1"/>
</dbReference>
<evidence type="ECO:0000256" key="8">
    <source>
        <dbReference type="ARBA" id="ARBA00023157"/>
    </source>
</evidence>
<dbReference type="Gene3D" id="3.40.390.10">
    <property type="entry name" value="Collagenase (Catalytic Domain)"/>
    <property type="match status" value="1"/>
</dbReference>
<dbReference type="InterPro" id="IPR041645">
    <property type="entry name" value="ADAMTS_CR_2"/>
</dbReference>
<feature type="active site" evidence="10">
    <location>
        <position position="196"/>
    </location>
</feature>
<feature type="binding site" evidence="10">
    <location>
        <position position="195"/>
    </location>
    <ligand>
        <name>Zn(2+)</name>
        <dbReference type="ChEBI" id="CHEBI:29105"/>
        <note>catalytic</note>
    </ligand>
</feature>
<evidence type="ECO:0000256" key="9">
    <source>
        <dbReference type="ARBA" id="ARBA00023180"/>
    </source>
</evidence>
<keyword evidence="8" id="KW-1015">Disulfide bond</keyword>
<keyword evidence="6 10" id="KW-0862">Zinc</keyword>
<dbReference type="PANTHER" id="PTHR13723:SF281">
    <property type="entry name" value="PAPILIN"/>
    <property type="match status" value="1"/>
</dbReference>
<comment type="caution">
    <text evidence="10">Lacks conserved residue(s) required for the propagation of feature annotation.</text>
</comment>
<evidence type="ECO:0000256" key="1">
    <source>
        <dbReference type="ARBA" id="ARBA00004613"/>
    </source>
</evidence>
<evidence type="ECO:0000256" key="3">
    <source>
        <dbReference type="ARBA" id="ARBA00022670"/>
    </source>
</evidence>
<evidence type="ECO:0000256" key="10">
    <source>
        <dbReference type="PROSITE-ProRule" id="PRU00276"/>
    </source>
</evidence>
<feature type="binding site" evidence="10">
    <location>
        <position position="199"/>
    </location>
    <ligand>
        <name>Zn(2+)</name>
        <dbReference type="ChEBI" id="CHEBI:29105"/>
        <note>catalytic</note>
    </ligand>
</feature>
<dbReference type="InterPro" id="IPR024079">
    <property type="entry name" value="MetalloPept_cat_dom_sf"/>
</dbReference>
<dbReference type="Pfam" id="PF19236">
    <property type="entry name" value="ADAMTS_CR_3"/>
    <property type="match status" value="1"/>
</dbReference>
<organism evidence="12 13">
    <name type="scientific">Oikopleura dioica</name>
    <name type="common">Tunicate</name>
    <dbReference type="NCBI Taxonomy" id="34765"/>
    <lineage>
        <taxon>Eukaryota</taxon>
        <taxon>Metazoa</taxon>
        <taxon>Chordata</taxon>
        <taxon>Tunicata</taxon>
        <taxon>Appendicularia</taxon>
        <taxon>Copelata</taxon>
        <taxon>Oikopleuridae</taxon>
        <taxon>Oikopleura</taxon>
    </lineage>
</organism>
<comment type="subcellular location">
    <subcellularLocation>
        <location evidence="1">Secreted</location>
    </subcellularLocation>
</comment>
<dbReference type="Gene3D" id="2.60.120.830">
    <property type="match status" value="1"/>
</dbReference>
<reference evidence="12 13" key="1">
    <citation type="submission" date="2021-04" db="EMBL/GenBank/DDBJ databases">
        <authorList>
            <person name="Bliznina A."/>
        </authorList>
    </citation>
    <scope>NUCLEOTIDE SEQUENCE [LARGE SCALE GENOMIC DNA]</scope>
</reference>
<evidence type="ECO:0000313" key="12">
    <source>
        <dbReference type="EMBL" id="CAG5113771.1"/>
    </source>
</evidence>
<keyword evidence="9" id="KW-0325">Glycoprotein</keyword>
<dbReference type="InterPro" id="IPR036383">
    <property type="entry name" value="TSP1_rpt_sf"/>
</dbReference>
<dbReference type="SMART" id="SM00209">
    <property type="entry name" value="TSP1"/>
    <property type="match status" value="1"/>
</dbReference>
<keyword evidence="5" id="KW-0378">Hydrolase</keyword>
<dbReference type="Pfam" id="PF00090">
    <property type="entry name" value="TSP_1"/>
    <property type="match status" value="1"/>
</dbReference>
<sequence length="634" mass="70067">MIVIYPIPDKLHDDVYPGIDLLDIINQKKEEVSRVRRDSSRNLDPTENLVIELMIVVDSAFIKKHRDLYSVKLYLQTILGIMSNIYRDPSLGVRIELRILDTILMHRDRFRIYQDAEVTLRNFCEYQHDYYRRKRLHPADHAIFLTGVDICVGGYRPSCPTLGFANIGGMCDSKGRRSCSISQDSGLATAYTAAHEMGHSFGIMHDGDQNSCFRSQGMLMASKLAGSTSGSIKWSECSRRKLLQFLYSPGSDCLRETSRRSKPVTIHQTSSSSSVRLRSLRSIRPQLPGEVYSADEQCRLAYGASSSVCSYAAAGDDLCKYLFCNVADTFYGQKCISMKMPPAEGTSCGRGKWCRQGSCVREGGYSSAIDGNWGSWGSWSPCPAECGSTGVRVRTRTCSDPAPAYGGLYCRGNHEDTRTCMGEACDTYSMFSREDQCKQLQPSYRARSLRALTGTSSSNNSWKPYLTAANYRSCKLQCQSTGDMYDTKVVSTIVADGTSCGKDGTSYCYEGKCRRIGCDGAMDGMELDKCGVCGGDSTSCIHKRFVWVAGSRGREKPLEIPATATNVEISQAVAATSSLQMSSLDNDPTEIDFSGKMAAQVTLAGSEWYYERSIRSKEEISSPGPLATSVRKEF</sequence>
<dbReference type="InterPro" id="IPR050439">
    <property type="entry name" value="ADAMTS_ADAMTS-like"/>
</dbReference>
<evidence type="ECO:0000313" key="13">
    <source>
        <dbReference type="Proteomes" id="UP001158576"/>
    </source>
</evidence>
<feature type="domain" description="Peptidase M12B" evidence="11">
    <location>
        <begin position="49"/>
        <end position="258"/>
    </location>
</feature>
<dbReference type="Pfam" id="PF01421">
    <property type="entry name" value="Reprolysin"/>
    <property type="match status" value="1"/>
</dbReference>
<dbReference type="PROSITE" id="PS50092">
    <property type="entry name" value="TSP1"/>
    <property type="match status" value="1"/>
</dbReference>
<evidence type="ECO:0000256" key="7">
    <source>
        <dbReference type="ARBA" id="ARBA00023049"/>
    </source>
</evidence>
<proteinExistence type="predicted"/>
<dbReference type="PANTHER" id="PTHR13723">
    <property type="entry name" value="ADAMTS A DISINTEGRIN AND METALLOPROTEASE WITH THROMBOSPONDIN MOTIFS PROTEASE"/>
    <property type="match status" value="1"/>
</dbReference>
<dbReference type="SUPFAM" id="SSF82895">
    <property type="entry name" value="TSP-1 type 1 repeat"/>
    <property type="match status" value="1"/>
</dbReference>
<dbReference type="Proteomes" id="UP001158576">
    <property type="component" value="Chromosome 2"/>
</dbReference>
<dbReference type="Gene3D" id="2.20.100.10">
    <property type="entry name" value="Thrombospondin type-1 (TSP1) repeat"/>
    <property type="match status" value="1"/>
</dbReference>
<dbReference type="Pfam" id="PF17771">
    <property type="entry name" value="ADAMTS_CR_2"/>
    <property type="match status" value="1"/>
</dbReference>
<keyword evidence="2" id="KW-0964">Secreted</keyword>
<keyword evidence="7" id="KW-0482">Metalloprotease</keyword>
<dbReference type="InterPro" id="IPR001590">
    <property type="entry name" value="Peptidase_M12B"/>
</dbReference>
<dbReference type="Gene3D" id="3.40.1620.60">
    <property type="match status" value="1"/>
</dbReference>
<evidence type="ECO:0000256" key="4">
    <source>
        <dbReference type="ARBA" id="ARBA00022723"/>
    </source>
</evidence>
<dbReference type="PRINTS" id="PR01705">
    <property type="entry name" value="TSP1REPEAT"/>
</dbReference>
<feature type="binding site" evidence="10">
    <location>
        <position position="205"/>
    </location>
    <ligand>
        <name>Zn(2+)</name>
        <dbReference type="ChEBI" id="CHEBI:29105"/>
        <note>catalytic</note>
    </ligand>
</feature>